<dbReference type="InterPro" id="IPR000847">
    <property type="entry name" value="LysR_HTH_N"/>
</dbReference>
<dbReference type="PRINTS" id="PR00039">
    <property type="entry name" value="HTHLYSR"/>
</dbReference>
<dbReference type="InterPro" id="IPR058163">
    <property type="entry name" value="LysR-type_TF_proteobact-type"/>
</dbReference>
<comment type="similarity">
    <text evidence="1">Belongs to the LysR transcriptional regulatory family.</text>
</comment>
<evidence type="ECO:0000256" key="2">
    <source>
        <dbReference type="ARBA" id="ARBA00023015"/>
    </source>
</evidence>
<feature type="domain" description="HTH lysR-type" evidence="5">
    <location>
        <begin position="10"/>
        <end position="67"/>
    </location>
</feature>
<keyword evidence="7" id="KW-1185">Reference proteome</keyword>
<dbReference type="InterPro" id="IPR005119">
    <property type="entry name" value="LysR_subst-bd"/>
</dbReference>
<evidence type="ECO:0000256" key="3">
    <source>
        <dbReference type="ARBA" id="ARBA00023125"/>
    </source>
</evidence>
<evidence type="ECO:0000313" key="6">
    <source>
        <dbReference type="EMBL" id="ETX29552.1"/>
    </source>
</evidence>
<dbReference type="Gene3D" id="3.40.190.10">
    <property type="entry name" value="Periplasmic binding protein-like II"/>
    <property type="match status" value="2"/>
</dbReference>
<dbReference type="Pfam" id="PF00126">
    <property type="entry name" value="HTH_1"/>
    <property type="match status" value="1"/>
</dbReference>
<dbReference type="SUPFAM" id="SSF46785">
    <property type="entry name" value="Winged helix' DNA-binding domain"/>
    <property type="match status" value="1"/>
</dbReference>
<dbReference type="GO" id="GO:0006351">
    <property type="term" value="P:DNA-templated transcription"/>
    <property type="evidence" value="ECO:0007669"/>
    <property type="project" value="TreeGrafter"/>
</dbReference>
<comment type="caution">
    <text evidence="6">The sequence shown here is derived from an EMBL/GenBank/DDBJ whole genome shotgun (WGS) entry which is preliminary data.</text>
</comment>
<proteinExistence type="inferred from homology"/>
<dbReference type="Proteomes" id="UP000023430">
    <property type="component" value="Unassembled WGS sequence"/>
</dbReference>
<evidence type="ECO:0000259" key="5">
    <source>
        <dbReference type="PROSITE" id="PS50931"/>
    </source>
</evidence>
<sequence length="303" mass="33231">MTALSRRLIPPLGALRALEALDRLGSATAVAQELDLSQSAVSRQIRTLEDSLGVPLVVREKRSLRLTPEARDYAQVVRAALDRIAGASMALRLPDRAGTLDLAMLPSFGMRWLVPRLPDFTRRHPEVTVNLATRIRPCDFASEAFDAAIEFGGPARPGTERLRLKPESVLPVCAPPLLPGGPRRPEDLSAMPLLHIETRPHAWRDWFAAQGHRVATPPGTTFDQFTAIREGAKAGLGVALLPDYLIETELATGALVPATEVAPVTLGAYHLVWPVDRPRRPALERFRDWLATMAEAEDDPLPR</sequence>
<keyword evidence="4" id="KW-0804">Transcription</keyword>
<dbReference type="GO" id="GO:0003700">
    <property type="term" value="F:DNA-binding transcription factor activity"/>
    <property type="evidence" value="ECO:0007669"/>
    <property type="project" value="InterPro"/>
</dbReference>
<dbReference type="STRING" id="1449351.RISW2_23735"/>
<name>X7F9K7_9RHOB</name>
<protein>
    <submittedName>
        <fullName evidence="6">LysR family transcriptional regulator</fullName>
    </submittedName>
</protein>
<gene>
    <name evidence="6" type="ORF">RISW2_23735</name>
</gene>
<reference evidence="6 7" key="1">
    <citation type="submission" date="2014-01" db="EMBL/GenBank/DDBJ databases">
        <title>Roseivivax isoporae LMG 25204 Genome Sequencing.</title>
        <authorList>
            <person name="Lai Q."/>
            <person name="Li G."/>
            <person name="Shao Z."/>
        </authorList>
    </citation>
    <scope>NUCLEOTIDE SEQUENCE [LARGE SCALE GENOMIC DNA]</scope>
    <source>
        <strain evidence="6 7">LMG 25204</strain>
    </source>
</reference>
<keyword evidence="2" id="KW-0805">Transcription regulation</keyword>
<evidence type="ECO:0000256" key="1">
    <source>
        <dbReference type="ARBA" id="ARBA00009437"/>
    </source>
</evidence>
<dbReference type="PROSITE" id="PS50931">
    <property type="entry name" value="HTH_LYSR"/>
    <property type="match status" value="1"/>
</dbReference>
<dbReference type="GO" id="GO:0043565">
    <property type="term" value="F:sequence-specific DNA binding"/>
    <property type="evidence" value="ECO:0007669"/>
    <property type="project" value="TreeGrafter"/>
</dbReference>
<keyword evidence="3" id="KW-0238">DNA-binding</keyword>
<dbReference type="EMBL" id="JAME01000009">
    <property type="protein sequence ID" value="ETX29552.1"/>
    <property type="molecule type" value="Genomic_DNA"/>
</dbReference>
<accession>X7F9K7</accession>
<organism evidence="6 7">
    <name type="scientific">Roseivivax isoporae LMG 25204</name>
    <dbReference type="NCBI Taxonomy" id="1449351"/>
    <lineage>
        <taxon>Bacteria</taxon>
        <taxon>Pseudomonadati</taxon>
        <taxon>Pseudomonadota</taxon>
        <taxon>Alphaproteobacteria</taxon>
        <taxon>Rhodobacterales</taxon>
        <taxon>Roseobacteraceae</taxon>
        <taxon>Roseivivax</taxon>
    </lineage>
</organism>
<dbReference type="PANTHER" id="PTHR30537">
    <property type="entry name" value="HTH-TYPE TRANSCRIPTIONAL REGULATOR"/>
    <property type="match status" value="1"/>
</dbReference>
<dbReference type="InterPro" id="IPR036390">
    <property type="entry name" value="WH_DNA-bd_sf"/>
</dbReference>
<dbReference type="Gene3D" id="1.10.10.10">
    <property type="entry name" value="Winged helix-like DNA-binding domain superfamily/Winged helix DNA-binding domain"/>
    <property type="match status" value="1"/>
</dbReference>
<dbReference type="eggNOG" id="COG0583">
    <property type="taxonomic scope" value="Bacteria"/>
</dbReference>
<dbReference type="Pfam" id="PF03466">
    <property type="entry name" value="LysR_substrate"/>
    <property type="match status" value="1"/>
</dbReference>
<evidence type="ECO:0000256" key="4">
    <source>
        <dbReference type="ARBA" id="ARBA00023163"/>
    </source>
</evidence>
<dbReference type="PANTHER" id="PTHR30537:SF74">
    <property type="entry name" value="HTH-TYPE TRANSCRIPTIONAL REGULATOR TRPI"/>
    <property type="match status" value="1"/>
</dbReference>
<evidence type="ECO:0000313" key="7">
    <source>
        <dbReference type="Proteomes" id="UP000023430"/>
    </source>
</evidence>
<dbReference type="InterPro" id="IPR036388">
    <property type="entry name" value="WH-like_DNA-bd_sf"/>
</dbReference>
<dbReference type="PATRIC" id="fig|1449351.3.peg.1633"/>
<dbReference type="AlphaFoldDB" id="X7F9K7"/>
<dbReference type="SUPFAM" id="SSF53850">
    <property type="entry name" value="Periplasmic binding protein-like II"/>
    <property type="match status" value="1"/>
</dbReference>